<feature type="disulfide bond" evidence="17">
    <location>
        <begin position="794"/>
        <end position="803"/>
    </location>
</feature>
<dbReference type="PRINTS" id="PR00261">
    <property type="entry name" value="LDLRECEPTOR"/>
</dbReference>
<evidence type="ECO:0000313" key="26">
    <source>
        <dbReference type="Proteomes" id="UP000288216"/>
    </source>
</evidence>
<dbReference type="InterPro" id="IPR003599">
    <property type="entry name" value="Ig_sub"/>
</dbReference>
<dbReference type="SMART" id="SM00180">
    <property type="entry name" value="EGF_Lam"/>
    <property type="match status" value="8"/>
</dbReference>
<dbReference type="InterPro" id="IPR000082">
    <property type="entry name" value="SEA_dom"/>
</dbReference>
<dbReference type="SUPFAM" id="SSF49899">
    <property type="entry name" value="Concanavalin A-like lectins/glucanases"/>
    <property type="match status" value="3"/>
</dbReference>
<dbReference type="Pfam" id="PF00008">
    <property type="entry name" value="EGF"/>
    <property type="match status" value="2"/>
</dbReference>
<feature type="domain" description="Ig-like" evidence="23">
    <location>
        <begin position="3020"/>
        <end position="3104"/>
    </location>
</feature>
<feature type="domain" description="Ig-like" evidence="23">
    <location>
        <begin position="3109"/>
        <end position="3191"/>
    </location>
</feature>
<keyword evidence="5" id="KW-0272">Extracellular matrix</keyword>
<comment type="caution">
    <text evidence="25">The sequence shown here is derived from an EMBL/GenBank/DDBJ whole genome shotgun (WGS) entry which is preliminary data.</text>
</comment>
<keyword evidence="6 15" id="KW-0245">EGF-like domain</keyword>
<dbReference type="PROSITE" id="PS00022">
    <property type="entry name" value="EGF_1"/>
    <property type="match status" value="4"/>
</dbReference>
<dbReference type="InterPro" id="IPR013098">
    <property type="entry name" value="Ig_I-set"/>
</dbReference>
<evidence type="ECO:0000256" key="2">
    <source>
        <dbReference type="ARBA" id="ARBA00004302"/>
    </source>
</evidence>
<feature type="domain" description="Laminin EGF-like" evidence="22">
    <location>
        <begin position="775"/>
        <end position="824"/>
    </location>
</feature>
<name>A0A401PKK6_SCYTO</name>
<dbReference type="GO" id="GO:0030424">
    <property type="term" value="C:axon"/>
    <property type="evidence" value="ECO:0007669"/>
    <property type="project" value="TreeGrafter"/>
</dbReference>
<dbReference type="STRING" id="75743.A0A401PKK6"/>
<dbReference type="Pfam" id="PF24973">
    <property type="entry name" value="EGF_LMN_ATRN"/>
    <property type="match status" value="3"/>
</dbReference>
<evidence type="ECO:0000256" key="1">
    <source>
        <dbReference type="ARBA" id="ARBA00004236"/>
    </source>
</evidence>
<dbReference type="SMART" id="SM00409">
    <property type="entry name" value="IG"/>
    <property type="match status" value="17"/>
</dbReference>
<dbReference type="FunFam" id="2.10.25.10:FF:000106">
    <property type="entry name" value="Heparan sulfate proteoglycan 2"/>
    <property type="match status" value="3"/>
</dbReference>
<evidence type="ECO:0000259" key="22">
    <source>
        <dbReference type="PROSITE" id="PS50027"/>
    </source>
</evidence>
<feature type="disulfide bond" evidence="15">
    <location>
        <begin position="3419"/>
        <end position="3436"/>
    </location>
</feature>
<feature type="disulfide bond" evidence="17">
    <location>
        <begin position="1301"/>
        <end position="1310"/>
    </location>
</feature>
<evidence type="ECO:0000259" key="24">
    <source>
        <dbReference type="PROSITE" id="PS51115"/>
    </source>
</evidence>
<feature type="disulfide bond" evidence="17">
    <location>
        <begin position="1590"/>
        <end position="1599"/>
    </location>
</feature>
<dbReference type="GO" id="GO:0050808">
    <property type="term" value="P:synapse organization"/>
    <property type="evidence" value="ECO:0007669"/>
    <property type="project" value="TreeGrafter"/>
</dbReference>
<feature type="domain" description="Ig-like" evidence="23">
    <location>
        <begin position="1683"/>
        <end position="1771"/>
    </location>
</feature>
<dbReference type="FunFam" id="2.60.40.10:FF:000032">
    <property type="entry name" value="palladin isoform X1"/>
    <property type="match status" value="6"/>
</dbReference>
<dbReference type="SMART" id="SM00179">
    <property type="entry name" value="EGF_CA"/>
    <property type="match status" value="3"/>
</dbReference>
<feature type="domain" description="EGF-like" evidence="21">
    <location>
        <begin position="3630"/>
        <end position="3667"/>
    </location>
</feature>
<feature type="chain" id="PRO_5019276354" description="Basement membrane-specific heparan sulfate proteoglycan core protein" evidence="18">
    <location>
        <begin position="27"/>
        <end position="3898"/>
    </location>
</feature>
<feature type="domain" description="EGF-like" evidence="21">
    <location>
        <begin position="3370"/>
        <end position="3407"/>
    </location>
</feature>
<dbReference type="PROSITE" id="PS50024">
    <property type="entry name" value="SEA"/>
    <property type="match status" value="1"/>
</dbReference>
<dbReference type="PROSITE" id="PS01209">
    <property type="entry name" value="LDLRA_1"/>
    <property type="match status" value="3"/>
</dbReference>
<dbReference type="FunFam" id="2.60.40.10:FF:000005">
    <property type="entry name" value="Neuronal cell adhesion molecule"/>
    <property type="match status" value="1"/>
</dbReference>
<dbReference type="PROSITE" id="PS50025">
    <property type="entry name" value="LAM_G_DOMAIN"/>
    <property type="match status" value="3"/>
</dbReference>
<evidence type="ECO:0000256" key="8">
    <source>
        <dbReference type="ARBA" id="ARBA00022737"/>
    </source>
</evidence>
<feature type="disulfide bond" evidence="16">
    <location>
        <begin position="303"/>
        <end position="321"/>
    </location>
</feature>
<evidence type="ECO:0000256" key="10">
    <source>
        <dbReference type="ARBA" id="ARBA00023136"/>
    </source>
</evidence>
<dbReference type="FunFam" id="2.60.40.10:FF:000602">
    <property type="entry name" value="Basement membrane-specific heparan sulfate proteoglycan core protein"/>
    <property type="match status" value="1"/>
</dbReference>
<feature type="domain" description="EGF-like" evidence="21">
    <location>
        <begin position="3669"/>
        <end position="3702"/>
    </location>
</feature>
<feature type="domain" description="Ig-like" evidence="23">
    <location>
        <begin position="2630"/>
        <end position="2717"/>
    </location>
</feature>
<feature type="disulfide bond" evidence="16">
    <location>
        <begin position="215"/>
        <end position="227"/>
    </location>
</feature>
<evidence type="ECO:0000313" key="25">
    <source>
        <dbReference type="EMBL" id="GCB73667.1"/>
    </source>
</evidence>
<dbReference type="InterPro" id="IPR013783">
    <property type="entry name" value="Ig-like_fold"/>
</dbReference>
<evidence type="ECO:0000256" key="11">
    <source>
        <dbReference type="ARBA" id="ARBA00023157"/>
    </source>
</evidence>
<keyword evidence="4" id="KW-0964">Secreted</keyword>
<dbReference type="FunFam" id="2.60.120.200:FF:000076">
    <property type="entry name" value="basement membrane-specific heparan sulfate proteoglycan core protein-like"/>
    <property type="match status" value="1"/>
</dbReference>
<dbReference type="GO" id="GO:0008046">
    <property type="term" value="F:axon guidance receptor activity"/>
    <property type="evidence" value="ECO:0007669"/>
    <property type="project" value="TreeGrafter"/>
</dbReference>
<feature type="domain" description="Laminin G" evidence="20">
    <location>
        <begin position="3454"/>
        <end position="3634"/>
    </location>
</feature>
<feature type="domain" description="Laminin EGF-like" evidence="22">
    <location>
        <begin position="1621"/>
        <end position="1678"/>
    </location>
</feature>
<evidence type="ECO:0000256" key="7">
    <source>
        <dbReference type="ARBA" id="ARBA00022729"/>
    </source>
</evidence>
<dbReference type="CDD" id="cd00110">
    <property type="entry name" value="LamG"/>
    <property type="match status" value="3"/>
</dbReference>
<dbReference type="InterPro" id="IPR002049">
    <property type="entry name" value="LE_dom"/>
</dbReference>
<comment type="subcellular location">
    <subcellularLocation>
        <location evidence="1">Cell membrane</location>
    </subcellularLocation>
    <subcellularLocation>
        <location evidence="2">Secreted</location>
        <location evidence="2">Extracellular space</location>
        <location evidence="2">Extracellular matrix</location>
        <location evidence="2">Basement membrane</location>
    </subcellularLocation>
</comment>
<evidence type="ECO:0000259" key="21">
    <source>
        <dbReference type="PROSITE" id="PS50026"/>
    </source>
</evidence>
<dbReference type="InterPro" id="IPR056863">
    <property type="entry name" value="LMN_ATRN_NET-like_EGF"/>
</dbReference>
<feature type="domain" description="Laminin EGF-like" evidence="22">
    <location>
        <begin position="1281"/>
        <end position="1330"/>
    </location>
</feature>
<feature type="domain" description="Ig-like" evidence="23">
    <location>
        <begin position="2539"/>
        <end position="2621"/>
    </location>
</feature>
<dbReference type="Gene3D" id="2.10.25.10">
    <property type="entry name" value="Laminin"/>
    <property type="match status" value="11"/>
</dbReference>
<dbReference type="FunFam" id="4.10.400.10:FF:000088">
    <property type="entry name" value="Heparan sulfate proteoglycan 2"/>
    <property type="match status" value="1"/>
</dbReference>
<feature type="domain" description="Ig-like" evidence="23">
    <location>
        <begin position="2933"/>
        <end position="3015"/>
    </location>
</feature>
<feature type="domain" description="SEA" evidence="19">
    <location>
        <begin position="95"/>
        <end position="206"/>
    </location>
</feature>
<dbReference type="FunFam" id="2.10.25.10:FF:000033">
    <property type="entry name" value="Laminin subunit alpha 2"/>
    <property type="match status" value="2"/>
</dbReference>
<dbReference type="InterPro" id="IPR036055">
    <property type="entry name" value="LDL_receptor-like_sf"/>
</dbReference>
<evidence type="ECO:0008006" key="27">
    <source>
        <dbReference type="Google" id="ProtNLM"/>
    </source>
</evidence>
<dbReference type="PANTHER" id="PTHR45080">
    <property type="entry name" value="CONTACTIN 5"/>
    <property type="match status" value="1"/>
</dbReference>
<evidence type="ECO:0000256" key="18">
    <source>
        <dbReference type="SAM" id="SignalP"/>
    </source>
</evidence>
<evidence type="ECO:0000256" key="12">
    <source>
        <dbReference type="ARBA" id="ARBA00023180"/>
    </source>
</evidence>
<feature type="disulfide bond" evidence="16">
    <location>
        <begin position="355"/>
        <end position="370"/>
    </location>
</feature>
<evidence type="ECO:0000256" key="3">
    <source>
        <dbReference type="ARBA" id="ARBA00022475"/>
    </source>
</evidence>
<keyword evidence="9" id="KW-0084">Basement membrane</keyword>
<feature type="domain" description="Ig-like" evidence="23">
    <location>
        <begin position="2720"/>
        <end position="2808"/>
    </location>
</feature>
<protein>
    <recommendedName>
        <fullName evidence="27">Basement membrane-specific heparan sulfate proteoglycan core protein</fullName>
    </recommendedName>
</protein>
<dbReference type="SUPFAM" id="SSF57424">
    <property type="entry name" value="LDL receptor-like module"/>
    <property type="match status" value="4"/>
</dbReference>
<feature type="domain" description="Ig-like" evidence="23">
    <location>
        <begin position="1773"/>
        <end position="1863"/>
    </location>
</feature>
<dbReference type="Pfam" id="PF00057">
    <property type="entry name" value="Ldl_recept_a"/>
    <property type="match status" value="4"/>
</dbReference>
<dbReference type="OrthoDB" id="10055367at2759"/>
<feature type="domain" description="Laminin G" evidence="20">
    <location>
        <begin position="3197"/>
        <end position="3374"/>
    </location>
</feature>
<dbReference type="FunFam" id="2.10.25.10:FF:000090">
    <property type="entry name" value="laminin subunit alpha"/>
    <property type="match status" value="1"/>
</dbReference>
<feature type="domain" description="Laminin IV type A" evidence="24">
    <location>
        <begin position="963"/>
        <end position="1140"/>
    </location>
</feature>
<dbReference type="FunFam" id="4.10.400.10:FF:000065">
    <property type="entry name" value="Transmembrane protease serine 7"/>
    <property type="match status" value="1"/>
</dbReference>
<dbReference type="PROSITE" id="PS50068">
    <property type="entry name" value="LDLRA_2"/>
    <property type="match status" value="4"/>
</dbReference>
<organism evidence="25 26">
    <name type="scientific">Scyliorhinus torazame</name>
    <name type="common">Cloudy catshark</name>
    <name type="synonym">Catulus torazame</name>
    <dbReference type="NCBI Taxonomy" id="75743"/>
    <lineage>
        <taxon>Eukaryota</taxon>
        <taxon>Metazoa</taxon>
        <taxon>Chordata</taxon>
        <taxon>Craniata</taxon>
        <taxon>Vertebrata</taxon>
        <taxon>Chondrichthyes</taxon>
        <taxon>Elasmobranchii</taxon>
        <taxon>Galeomorphii</taxon>
        <taxon>Galeoidea</taxon>
        <taxon>Carcharhiniformes</taxon>
        <taxon>Scyliorhinidae</taxon>
        <taxon>Scyliorhinus</taxon>
    </lineage>
</organism>
<dbReference type="Pfam" id="PF00053">
    <property type="entry name" value="EGF_laminin"/>
    <property type="match status" value="6"/>
</dbReference>
<feature type="domain" description="Laminin IV type A" evidence="24">
    <location>
        <begin position="556"/>
        <end position="741"/>
    </location>
</feature>
<feature type="disulfide bond" evidence="15">
    <location>
        <begin position="3397"/>
        <end position="3406"/>
    </location>
</feature>
<dbReference type="FunFam" id="2.10.25.10:FF:000185">
    <property type="entry name" value="basement membrane-specific heparan sulfate proteoglycan core protein-like"/>
    <property type="match status" value="1"/>
</dbReference>
<dbReference type="Pfam" id="PF07679">
    <property type="entry name" value="I-set"/>
    <property type="match status" value="10"/>
</dbReference>
<dbReference type="InterPro" id="IPR000742">
    <property type="entry name" value="EGF"/>
</dbReference>
<evidence type="ECO:0000256" key="15">
    <source>
        <dbReference type="PROSITE-ProRule" id="PRU00076"/>
    </source>
</evidence>
<feature type="signal peptide" evidence="18">
    <location>
        <begin position="1"/>
        <end position="26"/>
    </location>
</feature>
<dbReference type="InterPro" id="IPR036179">
    <property type="entry name" value="Ig-like_dom_sf"/>
</dbReference>
<feature type="disulfide bond" evidence="16">
    <location>
        <begin position="296"/>
        <end position="308"/>
    </location>
</feature>
<feature type="domain" description="Ig-like" evidence="23">
    <location>
        <begin position="2166"/>
        <end position="2250"/>
    </location>
</feature>
<dbReference type="Pfam" id="PF00052">
    <property type="entry name" value="Laminin_B"/>
    <property type="match status" value="3"/>
</dbReference>
<dbReference type="FunFam" id="4.10.400.10:FF:000058">
    <property type="entry name" value="Basement membrane-specific heparan sulfate proteoglycan core protein"/>
    <property type="match status" value="1"/>
</dbReference>
<dbReference type="InterPro" id="IPR001881">
    <property type="entry name" value="EGF-like_Ca-bd_dom"/>
</dbReference>
<feature type="domain" description="Ig-like" evidence="23">
    <location>
        <begin position="417"/>
        <end position="494"/>
    </location>
</feature>
<dbReference type="OMA" id="PGHDQSY"/>
<dbReference type="InterPro" id="IPR000034">
    <property type="entry name" value="Laminin_IV"/>
</dbReference>
<evidence type="ECO:0000256" key="17">
    <source>
        <dbReference type="PROSITE-ProRule" id="PRU00460"/>
    </source>
</evidence>
<dbReference type="CDD" id="cd05743">
    <property type="entry name" value="Ig_Perlecan_like"/>
    <property type="match status" value="1"/>
</dbReference>
<keyword evidence="11 15" id="KW-1015">Disulfide bond</keyword>
<sequence>MGRRKVSLLHWRLLIQILFLSCIVNASKVLDEVPIPEDSELVQSHLRRRRFPVESDDEDFAASAEGSAELEEGSTPTTTVIERRIPTISVIPRKKTVYYRVLVNFTTSIEYDPQLEDFESETFREVSEGIIDTLESEFYRIPGDQSVTVVWIKQEDQNVIVELDVGSGGNSNDEEIRDVVYSVVRSGSIGPYETSVEGFKFRHLGEDVITLPRECGSNEFSCGSGECVPLDYRCDSRADCSDMSDEDNCADIIGPFTTSTTPTTTPIITAKPERRTPRPLVPTVPTTPIVDVLRPCPIDKAVCQNGQCIPRDYLCDGERDCIDNSDELDCGTPSPCEPNEFKCKNGRCALKLWHCDGDNDCGDNSDEVYCPTKGPGDMCAPEQFVCVSTQTCIPASYQCDEETDCPDRSDEFGCTPPQVITPPEETVMVKRGATVTLTCVAAGVPTPIITWRLNWGHIPVTSRVTMTSQNGQGTLIIRDVKQSDQGAYTCEAINAKGMIFAIPDALLILKSNPGICHEGHFNVQGSLQCVPCFCFGATRNCESTSHYRSQIHLRFTEEDNYMGVNVTVPAQPVTPPLSTSQMIVDPDSGEFQLVDISRRFLNHDSFWTLPRQFLGNQVDSYGGFLRYKIRYSVARGQAEPEQKADVIIIGNGRKLIYKTKTPTQPDVINQKEILFTEDNWQHESGTPVTREDLMMTLVNLDKIMIRTKYDNKMASVGLSDIVMDTTSVEFTTLGKPLLVEQCRCPLSYKGLSCETCAHGFKRVLTGPYLGVCDGCSCNGHASSCDKVTGHCLSCQHNTEGPHCDRCKAGFFGKPTRGTTNDCMPCPCPFTDSRRRFSDTCFLDTDGRPTCDACSVGYTGRRCEICAPGYEGNPMTPGGKCRLQAGHISNCDNRGTDPTESYDGSCPCKANVVGRLCDECSTGSFNLDDSNVDGCLKCFCMGISKECASSSWHRDQVQALYDERERNLYMLTNMAHTQRITEGVQISGLSELTFANFDTIPRDIYYWVLPERFKGDKVTSYGGELRYTILHNVSPGSSPITGMPDVILQGNNIFLEHYTAKRPQPGIPSTFSVTFKESAWRRADGLPSTREHLLMALASINVFMIRASYTEGTTESRISQIHMDVAVPNPTGQKQAVEVEECICPEGYKGSSCQECAFGYTRTATGLYLGMCERCDCNGHSDCDGDTGKCLGCQHNTEGLRCEQCGSGFYGDAKGGTSNDCRPCPCPATTPSTQFSPTCFQDTDGQPTCDRCPSGYEGRNCERCAPGYTGNPIYGQSCTTGCTCDWRGSTGGHCDAFGQCQCKPNVQGRTCDTCKAGYFYLSAESREGCLPCFCMGVTQQCSSSSYYRKLVASPFVPPNNFQNFSLVNRQRSTRITSGFTVTVRDRQPQLSFGRFGEHIQESYYWQLPEAFQGDKVTSYGGLLRYTLSYDAGFRGSRVPDADVQIIGNDITLVTYHHHQLQPREMKSFEVMLKEQFWKRPDGQQATREHLLMVLADLDEVLIRATYSTDMISASLSDVSMEIAVPFNTNLAQALQVEECRCPLAYHGLSCQDCAPGYTRTGGGLYLGDCKLCECNGHSTSCHPENGLCSNCLHNTAGESCDRCAPGYYGDATRGTPEDCQPCACPLTIQENQFSPNCESNGDSGYRCTACLPGYTGQHCERCAPGYSGNPRIAGQKCHPVDRNPFLVTIFPERTKVEQGSTVILKCQVFGQAPFYFYWSRADGQPLSSRVQQRDQGEELLIREIKSSDAGTYICTCRNMQNTNSSRSEVTVTVPSFRAITVTVEEPRTQTVRSGITVNFICTAKSQSPAYTLVWTRKLGSKLPNTAVDFNGILTIRNVRPEDAGVYICTGSNMFAMDEGTAVLHVPAAPQVHFQAFETLAGSRQSTAPVATVEPHILTVKQGQTAEFRCTATGNPPPTLEWFGGQGNIISPNAVIQGGLLRIVAVEHSDEAEYSCKASNGAGHHTVTSILYVQSSGNLPQVQISPQRIEVPAGDTVRLYCRAGGHPSPMLSWKKHGGELPPQAKVERTDIGTLIIPSITTDQAGIYLCVGTNAAGSSEGRIEVSVLTPAGFAPTARIQPSPASVTRGEMLELYCHVTGEPRPMISWRKSSGYLTTNHQVQGPVLRIRQATDADVGNYICHVENQLGMQEVAVSVSVTSSAHPHTTAPVVKVHPSRTSVSEGEMLELYCQVTGQPQPRITWYRAAGSLSANHQVDGPRLRILHMTPADIGDYVCRAENVLGMREVKFSVTVTSTTTVHETAPSVTVRPLPTSVQVGEMVELHCQVTGQPEPRITWYRAAGPLTSNHQVQGAVLRILRVSPADVGDYICRAENIVGTREVKFSVSVTPSTPQNVPTVLTHPSPLSVIEGEMLELHCQVAGQPQPRITWHRAAGSLTTNHQVQGAILRILRVSKADVGDYICRAENIYGMQEVKFSVSVTPSNPHVTAPTAKIYPSSTSVSEGEMLELRCQVTGQPEPRVTWHRAAGSLTANHQVQGHMLRILRMNPVDVGDYICRAENVIGTKEVRFSVSFDSTPSTGGGPPTVRVQPRPVSITEGQMLELHCEVTGQPEPMITWYKTDGYLNANHQVEGRVLRILQVTLADGGDYICRAENMFGMEQLKFSVSVPSTSSGIPMISTGPQDMTVIQGGSTVFSCQVAQGAQPFSIEWKTPNEPLQDNVKISSDGSMITISQARQRDQGQYKCVARNQFGSASSIMTLIVQGPPTVSISPRGPVRLGVGNSITLECIVMGEPRPTINWRRVSGRHRNNLGRQLPREGDPILTISSARLQDSGTYSCTSSNLFATVEVQVEVIVERSASIPQVPQVTSEEPTLTVTAGQVATLRCSAAAAPYAAFDLAIVTVRVGEIIQLHCLSQGTPPIKYEWSKVNGSLPSRAVIQNGFLQINLAVVSDSGMYRCLVKNKVGQSDAFATVNVKSPPAVKVTPQIEVRNLGSSVEFACSVTGHPEPRIEWFKEGGHLPPNHRISKGLLRIENIQDGNEGVYICRASNPFGQVQDGAKLAIQALPVVMINVRASMQMVMVGGSVEFECQAIGDPQPSIRWSKVDGRLSPNVVIQNGMLNIEHVKESDAGRYRCTATNDAGSVKSEVVLYVQTVPMIAPQPELKEVAIGSTAVFPCLASGYPVPEITWNKLEGDLPPGAYVENNVLTIRSAATEHTGTYVCTATNEQGTETAYAMLKVRERKIPYFTQDPISYIALPTIKDAYHEFEIKITFRPDTADGMIIYNGQKRTTGADFISFTLVGGRPEFRFDVGSGTATIRHPNPISLGEYHTVVLYRNLTRGSLFVDNDLPVNGSSQGNFRGLDLNEELYVGGYPDFHNISKVTGSNSGFMGCIRQLIIQGDEVIFSAPETKGKGISNCPTCKENPCKNGGRCVDSETSSYACHCRTGYTGSNCEHSLALHCHPEACGSDATCVNRPDGLGYNCRCHLGKRGSKCMDGVLITAPSFRGHNSFVAYPPLTNVHNELTIELEFKPRSPSGLMFYSSGQRMKMNDFISVAMLNRHVEFRYDLGSGLAVLQSAKPVDLNNWHRLKVHRHNRDGLLIIDGEKEIRSVSPGKSQGLNLRSPMYLGGVPRTEVVPIAVNVTEGIDGCITEVSVNGKKVDLSYTFTESLNVDQCYDKSPCDRVPCLHGGRCIVTGEYEYQCICANEYQGENCEIFLDMCLQGNPCMNGGTCEKNQCWCPMGYTGSYCELDSPVQYGAFFHDGGYIVLPKQMFPRSSPTAPETIEMEVHTTSLDGILLWQGVKHGENGRGKDFVALGLQNGHVLFSYQLGSGEANILSEDPINDGEWHRITAVREGKRGYIQVDDEEIVRGESKGDKVMVNTKGSVYLGGAPDIQLFTGGKFTSGITGCIRKVVLVNKRPDQHHVQPVDLRVHAEGGVNARECSS</sequence>
<keyword evidence="26" id="KW-1185">Reference proteome</keyword>
<evidence type="ECO:0000256" key="5">
    <source>
        <dbReference type="ARBA" id="ARBA00022530"/>
    </source>
</evidence>
<dbReference type="InterPro" id="IPR013320">
    <property type="entry name" value="ConA-like_dom_sf"/>
</dbReference>
<dbReference type="SMART" id="SM00181">
    <property type="entry name" value="EGF"/>
    <property type="match status" value="12"/>
</dbReference>
<feature type="domain" description="Ig-like" evidence="23">
    <location>
        <begin position="2072"/>
        <end position="2156"/>
    </location>
</feature>
<dbReference type="FunFam" id="2.60.40.10:FF:000644">
    <property type="entry name" value="Basement membrane-specific heparan sulfate proteoglycan core protein"/>
    <property type="match status" value="1"/>
</dbReference>
<feature type="disulfide bond" evidence="17">
    <location>
        <begin position="1281"/>
        <end position="1293"/>
    </location>
</feature>
<feature type="domain" description="Ig-like" evidence="23">
    <location>
        <begin position="2819"/>
        <end position="2928"/>
    </location>
</feature>
<dbReference type="Pfam" id="PF13927">
    <property type="entry name" value="Ig_3"/>
    <property type="match status" value="7"/>
</dbReference>
<dbReference type="CDD" id="cd05754">
    <property type="entry name" value="IgI_Perlecan_like"/>
    <property type="match status" value="1"/>
</dbReference>
<feature type="domain" description="Ig-like" evidence="23">
    <location>
        <begin position="2352"/>
        <end position="2436"/>
    </location>
</feature>
<dbReference type="SMART" id="SM00282">
    <property type="entry name" value="LamG"/>
    <property type="match status" value="3"/>
</dbReference>
<feature type="disulfide bond" evidence="15">
    <location>
        <begin position="3692"/>
        <end position="3701"/>
    </location>
</feature>
<keyword evidence="8" id="KW-0677">Repeat</keyword>
<evidence type="ECO:0000256" key="4">
    <source>
        <dbReference type="ARBA" id="ARBA00022525"/>
    </source>
</evidence>
<evidence type="ECO:0000256" key="16">
    <source>
        <dbReference type="PROSITE-ProRule" id="PRU00124"/>
    </source>
</evidence>
<evidence type="ECO:0000256" key="6">
    <source>
        <dbReference type="ARBA" id="ARBA00022536"/>
    </source>
</evidence>
<dbReference type="GO" id="GO:0005886">
    <property type="term" value="C:plasma membrane"/>
    <property type="evidence" value="ECO:0007669"/>
    <property type="project" value="UniProtKB-SubCell"/>
</dbReference>
<keyword evidence="14" id="KW-0393">Immunoglobulin domain</keyword>
<feature type="disulfide bond" evidence="16">
    <location>
        <begin position="336"/>
        <end position="348"/>
    </location>
</feature>
<dbReference type="SMART" id="SM00406">
    <property type="entry name" value="IGv"/>
    <property type="match status" value="3"/>
</dbReference>
<dbReference type="SUPFAM" id="SSF48726">
    <property type="entry name" value="Immunoglobulin"/>
    <property type="match status" value="17"/>
</dbReference>
<dbReference type="CDD" id="cd00112">
    <property type="entry name" value="LDLa"/>
    <property type="match status" value="4"/>
</dbReference>
<evidence type="ECO:0000259" key="19">
    <source>
        <dbReference type="PROSITE" id="PS50024"/>
    </source>
</evidence>
<dbReference type="GO" id="GO:0005604">
    <property type="term" value="C:basement membrane"/>
    <property type="evidence" value="ECO:0007669"/>
    <property type="project" value="UniProtKB-SubCell"/>
</dbReference>
<proteinExistence type="predicted"/>
<dbReference type="InterPro" id="IPR002172">
    <property type="entry name" value="LDrepeatLR_classA_rpt"/>
</dbReference>
<feature type="domain" description="Ig-like" evidence="23">
    <location>
        <begin position="2260"/>
        <end position="2344"/>
    </location>
</feature>
<feature type="disulfide bond" evidence="16">
    <location>
        <begin position="222"/>
        <end position="240"/>
    </location>
</feature>
<feature type="disulfide bond" evidence="17">
    <location>
        <begin position="1192"/>
        <end position="1201"/>
    </location>
</feature>
<gene>
    <name evidence="25" type="ORF">scyTo_0002747</name>
</gene>
<dbReference type="GO" id="GO:0005737">
    <property type="term" value="C:cytoplasm"/>
    <property type="evidence" value="ECO:0007669"/>
    <property type="project" value="UniProtKB-ARBA"/>
</dbReference>
<keyword evidence="3" id="KW-1003">Cell membrane</keyword>
<dbReference type="InterPro" id="IPR050958">
    <property type="entry name" value="Cell_Adh-Cytoskel_Orgn"/>
</dbReference>
<dbReference type="SUPFAM" id="SSF57196">
    <property type="entry name" value="EGF/Laminin"/>
    <property type="match status" value="9"/>
</dbReference>
<accession>A0A401PKK6</accession>
<reference evidence="25 26" key="1">
    <citation type="journal article" date="2018" name="Nat. Ecol. Evol.">
        <title>Shark genomes provide insights into elasmobranch evolution and the origin of vertebrates.</title>
        <authorList>
            <person name="Hara Y"/>
            <person name="Yamaguchi K"/>
            <person name="Onimaru K"/>
            <person name="Kadota M"/>
            <person name="Koyanagi M"/>
            <person name="Keeley SD"/>
            <person name="Tatsumi K"/>
            <person name="Tanaka K"/>
            <person name="Motone F"/>
            <person name="Kageyama Y"/>
            <person name="Nozu R"/>
            <person name="Adachi N"/>
            <person name="Nishimura O"/>
            <person name="Nakagawa R"/>
            <person name="Tanegashima C"/>
            <person name="Kiyatake I"/>
            <person name="Matsumoto R"/>
            <person name="Murakumo K"/>
            <person name="Nishida K"/>
            <person name="Terakita A"/>
            <person name="Kuratani S"/>
            <person name="Sato K"/>
            <person name="Hyodo S Kuraku.S."/>
        </authorList>
    </citation>
    <scope>NUCLEOTIDE SEQUENCE [LARGE SCALE GENOMIC DNA]</scope>
</reference>
<feature type="disulfide bond" evidence="16">
    <location>
        <begin position="315"/>
        <end position="330"/>
    </location>
</feature>
<dbReference type="FunFam" id="2.60.40.10:FF:000349">
    <property type="entry name" value="Basement membrane-specific heparan sulfate proteoglycan core protein"/>
    <property type="match status" value="1"/>
</dbReference>
<dbReference type="FunFam" id="2.60.120.200:FF:000072">
    <property type="entry name" value="basement membrane-specific heparan sulfate proteoglycan core protein-like"/>
    <property type="match status" value="1"/>
</dbReference>
<evidence type="ECO:0000256" key="9">
    <source>
        <dbReference type="ARBA" id="ARBA00022869"/>
    </source>
</evidence>
<feature type="domain" description="EGF-like" evidence="21">
    <location>
        <begin position="3410"/>
        <end position="3448"/>
    </location>
</feature>
<feature type="disulfide bond" evidence="16">
    <location>
        <begin position="399"/>
        <end position="414"/>
    </location>
</feature>
<keyword evidence="12" id="KW-0325">Glycoprotein</keyword>
<dbReference type="Gene3D" id="2.60.40.10">
    <property type="entry name" value="Immunoglobulins"/>
    <property type="match status" value="17"/>
</dbReference>
<feature type="domain" description="Ig-like" evidence="23">
    <location>
        <begin position="1978"/>
        <end position="2063"/>
    </location>
</feature>
<feature type="domain" description="Laminin G" evidence="20">
    <location>
        <begin position="3708"/>
        <end position="3896"/>
    </location>
</feature>
<feature type="domain" description="Ig-like" evidence="23">
    <location>
        <begin position="2445"/>
        <end position="2527"/>
    </location>
</feature>
<dbReference type="SMART" id="SM00192">
    <property type="entry name" value="LDLa"/>
    <property type="match status" value="4"/>
</dbReference>
<dbReference type="Proteomes" id="UP000288216">
    <property type="component" value="Unassembled WGS sequence"/>
</dbReference>
<dbReference type="InterPro" id="IPR003598">
    <property type="entry name" value="Ig_sub2"/>
</dbReference>
<feature type="disulfide bond" evidence="16">
    <location>
        <begin position="234"/>
        <end position="249"/>
    </location>
</feature>
<dbReference type="InterPro" id="IPR007110">
    <property type="entry name" value="Ig-like_dom"/>
</dbReference>
<feature type="domain" description="Laminin IV type A" evidence="24">
    <location>
        <begin position="1358"/>
        <end position="1537"/>
    </location>
</feature>
<dbReference type="Pfam" id="PF00054">
    <property type="entry name" value="Laminin_G_1"/>
    <property type="match status" value="3"/>
</dbReference>
<evidence type="ECO:0000259" key="20">
    <source>
        <dbReference type="PROSITE" id="PS50025"/>
    </source>
</evidence>
<dbReference type="CDD" id="cd00055">
    <property type="entry name" value="EGF_Lam"/>
    <property type="match status" value="8"/>
</dbReference>
<dbReference type="InterPro" id="IPR001791">
    <property type="entry name" value="Laminin_G"/>
</dbReference>
<dbReference type="GO" id="GO:0007156">
    <property type="term" value="P:homophilic cell adhesion via plasma membrane adhesion molecules"/>
    <property type="evidence" value="ECO:0007669"/>
    <property type="project" value="TreeGrafter"/>
</dbReference>
<dbReference type="EMBL" id="BFAA01000707">
    <property type="protein sequence ID" value="GCB73667.1"/>
    <property type="molecule type" value="Genomic_DNA"/>
</dbReference>
<evidence type="ECO:0000259" key="23">
    <source>
        <dbReference type="PROSITE" id="PS50835"/>
    </source>
</evidence>
<keyword evidence="13 17" id="KW-0424">Laminin EGF-like domain</keyword>
<feature type="disulfide bond" evidence="15">
    <location>
        <begin position="3657"/>
        <end position="3666"/>
    </location>
</feature>
<feature type="domain" description="Laminin EGF-like" evidence="22">
    <location>
        <begin position="1571"/>
        <end position="1620"/>
    </location>
</feature>
<dbReference type="SMART" id="SM00408">
    <property type="entry name" value="IGc2"/>
    <property type="match status" value="17"/>
</dbReference>
<dbReference type="GO" id="GO:0072359">
    <property type="term" value="P:circulatory system development"/>
    <property type="evidence" value="ECO:0007669"/>
    <property type="project" value="UniProtKB-ARBA"/>
</dbReference>
<dbReference type="InterPro" id="IPR013106">
    <property type="entry name" value="Ig_V-set"/>
</dbReference>
<dbReference type="FunFam" id="2.60.40.10:FF:000709">
    <property type="entry name" value="basement membrane-specific heparan sulfate proteoglycan core protein"/>
    <property type="match status" value="1"/>
</dbReference>
<feature type="domain" description="Ig-like" evidence="23">
    <location>
        <begin position="1887"/>
        <end position="1966"/>
    </location>
</feature>
<feature type="disulfide bond" evidence="15">
    <location>
        <begin position="3438"/>
        <end position="3447"/>
    </location>
</feature>
<dbReference type="CDD" id="cd00054">
    <property type="entry name" value="EGF_CA"/>
    <property type="match status" value="2"/>
</dbReference>
<evidence type="ECO:0000256" key="14">
    <source>
        <dbReference type="ARBA" id="ARBA00023319"/>
    </source>
</evidence>
<dbReference type="PANTHER" id="PTHR45080:SF30">
    <property type="entry name" value="HEPARAN SULFATE PROTEOGLYCAN 2"/>
    <property type="match status" value="1"/>
</dbReference>
<dbReference type="Gene3D" id="4.10.400.10">
    <property type="entry name" value="Low-density Lipoprotein Receptor"/>
    <property type="match status" value="4"/>
</dbReference>
<dbReference type="PROSITE" id="PS51115">
    <property type="entry name" value="LAMININ_IVA"/>
    <property type="match status" value="3"/>
</dbReference>
<feature type="domain" description="Laminin EGF-like" evidence="22">
    <location>
        <begin position="1174"/>
        <end position="1222"/>
    </location>
</feature>
<dbReference type="InterPro" id="IPR023415">
    <property type="entry name" value="LDLR_class-A_CS"/>
</dbReference>
<dbReference type="SMART" id="SM00281">
    <property type="entry name" value="LamB"/>
    <property type="match status" value="3"/>
</dbReference>
<comment type="caution">
    <text evidence="15">Lacks conserved residue(s) required for the propagation of feature annotation.</text>
</comment>
<dbReference type="GO" id="GO:0005509">
    <property type="term" value="F:calcium ion binding"/>
    <property type="evidence" value="ECO:0007669"/>
    <property type="project" value="InterPro"/>
</dbReference>
<dbReference type="PROSITE" id="PS50027">
    <property type="entry name" value="EGF_LAM_2"/>
    <property type="match status" value="5"/>
</dbReference>
<dbReference type="PROSITE" id="PS01186">
    <property type="entry name" value="EGF_2"/>
    <property type="match status" value="2"/>
</dbReference>
<dbReference type="PROSITE" id="PS01248">
    <property type="entry name" value="EGF_LAM_1"/>
    <property type="match status" value="5"/>
</dbReference>
<dbReference type="GO" id="GO:0043025">
    <property type="term" value="C:neuronal cell body"/>
    <property type="evidence" value="ECO:0007669"/>
    <property type="project" value="TreeGrafter"/>
</dbReference>
<dbReference type="PROSITE" id="PS50026">
    <property type="entry name" value="EGF_3"/>
    <property type="match status" value="4"/>
</dbReference>
<feature type="disulfide bond" evidence="17">
    <location>
        <begin position="1649"/>
        <end position="1658"/>
    </location>
</feature>
<dbReference type="PROSITE" id="PS50835">
    <property type="entry name" value="IG_LIKE"/>
    <property type="match status" value="17"/>
</dbReference>
<evidence type="ECO:0000256" key="13">
    <source>
        <dbReference type="ARBA" id="ARBA00023292"/>
    </source>
</evidence>
<dbReference type="Gene3D" id="2.60.120.200">
    <property type="match status" value="3"/>
</dbReference>
<feature type="disulfide bond" evidence="16">
    <location>
        <begin position="343"/>
        <end position="361"/>
    </location>
</feature>
<keyword evidence="10" id="KW-0472">Membrane</keyword>
<keyword evidence="7 18" id="KW-0732">Signal</keyword>